<dbReference type="SUPFAM" id="SSF103481">
    <property type="entry name" value="Multidrug resistance efflux transporter EmrE"/>
    <property type="match status" value="2"/>
</dbReference>
<evidence type="ECO:0000313" key="3">
    <source>
        <dbReference type="EMBL" id="CAE0347625.1"/>
    </source>
</evidence>
<sequence>MSEDSYNKNKDSASLGVPLYAKNLGMVTPLNQRIKKAEVNQKSNLWLWIGVVAGFCYGFGNLCVVKISHFGFYTRELILFGGLFQSIAFLIGRFIYIKSQTGHFWSWENSPFRDPKTDTFRWKAVFAVFLDAFIKVTAGWMVIISFKYALYAGINQGAITTIFALSAIYVAIISWFVFGEVLNRFHILGMILLVGCTILIVFSKSSSSGKVLKVFDQEVESVSALVPVGFALITTVLYSFRTIYVKLFVKELNFNSFDYMIYSYLLSGGIFVPFLLMDMYENGFIPEVVFLGTLSGVLNGFGAFFLFYATSVGIAGPAYSLKNIEPVTQAVFGFFFFGQELNYLQVIAITMGVLGSLVLTLGPYIFRDKKEVEEEKKAIEKSLAKKV</sequence>
<reference evidence="3" key="1">
    <citation type="submission" date="2021-01" db="EMBL/GenBank/DDBJ databases">
        <authorList>
            <person name="Corre E."/>
            <person name="Pelletier E."/>
            <person name="Niang G."/>
            <person name="Scheremetjew M."/>
            <person name="Finn R."/>
            <person name="Kale V."/>
            <person name="Holt S."/>
            <person name="Cochrane G."/>
            <person name="Meng A."/>
            <person name="Brown T."/>
            <person name="Cohen L."/>
        </authorList>
    </citation>
    <scope>NUCLEOTIDE SEQUENCE</scope>
    <source>
        <strain evidence="3">FSP1.4</strain>
    </source>
</reference>
<protein>
    <recommendedName>
        <fullName evidence="2">EamA domain-containing protein</fullName>
    </recommendedName>
</protein>
<feature type="transmembrane region" description="Helical" evidence="1">
    <location>
        <begin position="343"/>
        <end position="366"/>
    </location>
</feature>
<dbReference type="InterPro" id="IPR037185">
    <property type="entry name" value="EmrE-like"/>
</dbReference>
<dbReference type="AlphaFoldDB" id="A0A7S3J7A7"/>
<keyword evidence="1" id="KW-1133">Transmembrane helix</keyword>
<feature type="transmembrane region" description="Helical" evidence="1">
    <location>
        <begin position="45"/>
        <end position="65"/>
    </location>
</feature>
<feature type="transmembrane region" description="Helical" evidence="1">
    <location>
        <begin position="184"/>
        <end position="202"/>
    </location>
</feature>
<keyword evidence="1" id="KW-0472">Membrane</keyword>
<dbReference type="PANTHER" id="PTHR22911:SF137">
    <property type="entry name" value="SOLUTE CARRIER FAMILY 35 MEMBER G2-RELATED"/>
    <property type="match status" value="1"/>
</dbReference>
<feature type="domain" description="EamA" evidence="2">
    <location>
        <begin position="229"/>
        <end position="360"/>
    </location>
</feature>
<dbReference type="EMBL" id="HBII01015383">
    <property type="protein sequence ID" value="CAE0347625.1"/>
    <property type="molecule type" value="Transcribed_RNA"/>
</dbReference>
<accession>A0A7S3J7A7</accession>
<feature type="transmembrane region" description="Helical" evidence="1">
    <location>
        <begin position="222"/>
        <end position="240"/>
    </location>
</feature>
<feature type="transmembrane region" description="Helical" evidence="1">
    <location>
        <begin position="288"/>
        <end position="309"/>
    </location>
</feature>
<keyword evidence="1" id="KW-0812">Transmembrane</keyword>
<evidence type="ECO:0000256" key="1">
    <source>
        <dbReference type="SAM" id="Phobius"/>
    </source>
</evidence>
<gene>
    <name evidence="3" type="ORF">EHAR0213_LOCUS6536</name>
</gene>
<dbReference type="GO" id="GO:0016020">
    <property type="term" value="C:membrane"/>
    <property type="evidence" value="ECO:0007669"/>
    <property type="project" value="InterPro"/>
</dbReference>
<feature type="transmembrane region" description="Helical" evidence="1">
    <location>
        <begin position="260"/>
        <end position="276"/>
    </location>
</feature>
<feature type="transmembrane region" description="Helical" evidence="1">
    <location>
        <begin position="158"/>
        <end position="178"/>
    </location>
</feature>
<dbReference type="InterPro" id="IPR000620">
    <property type="entry name" value="EamA_dom"/>
</dbReference>
<proteinExistence type="predicted"/>
<dbReference type="PANTHER" id="PTHR22911">
    <property type="entry name" value="ACYL-MALONYL CONDENSING ENZYME-RELATED"/>
    <property type="match status" value="1"/>
</dbReference>
<feature type="transmembrane region" description="Helical" evidence="1">
    <location>
        <begin position="124"/>
        <end position="146"/>
    </location>
</feature>
<organism evidence="3">
    <name type="scientific">Euplotes harpa</name>
    <dbReference type="NCBI Taxonomy" id="151035"/>
    <lineage>
        <taxon>Eukaryota</taxon>
        <taxon>Sar</taxon>
        <taxon>Alveolata</taxon>
        <taxon>Ciliophora</taxon>
        <taxon>Intramacronucleata</taxon>
        <taxon>Spirotrichea</taxon>
        <taxon>Hypotrichia</taxon>
        <taxon>Euplotida</taxon>
        <taxon>Euplotidae</taxon>
        <taxon>Euplotes</taxon>
    </lineage>
</organism>
<feature type="transmembrane region" description="Helical" evidence="1">
    <location>
        <begin position="77"/>
        <end position="97"/>
    </location>
</feature>
<dbReference type="Pfam" id="PF00892">
    <property type="entry name" value="EamA"/>
    <property type="match status" value="1"/>
</dbReference>
<name>A0A7S3J7A7_9SPIT</name>
<evidence type="ECO:0000259" key="2">
    <source>
        <dbReference type="Pfam" id="PF00892"/>
    </source>
</evidence>